<dbReference type="Pfam" id="PF12801">
    <property type="entry name" value="Fer4_5"/>
    <property type="match status" value="3"/>
</dbReference>
<gene>
    <name evidence="9" type="ORF">JH146_1131</name>
</gene>
<evidence type="ECO:0000259" key="8">
    <source>
        <dbReference type="PROSITE" id="PS51379"/>
    </source>
</evidence>
<dbReference type="GO" id="GO:0016491">
    <property type="term" value="F:oxidoreductase activity"/>
    <property type="evidence" value="ECO:0007669"/>
    <property type="project" value="UniProtKB-ARBA"/>
</dbReference>
<keyword evidence="1" id="KW-0813">Transport</keyword>
<evidence type="ECO:0000256" key="6">
    <source>
        <dbReference type="ARBA" id="ARBA00023014"/>
    </source>
</evidence>
<dbReference type="InterPro" id="IPR017900">
    <property type="entry name" value="4Fe4S_Fe_S_CS"/>
</dbReference>
<dbReference type="RefSeq" id="WP_048202103.1">
    <property type="nucleotide sequence ID" value="NZ_CP009149.1"/>
</dbReference>
<dbReference type="HOGENOM" id="CLU_033147_1_0_2"/>
<feature type="transmembrane region" description="Helical" evidence="7">
    <location>
        <begin position="136"/>
        <end position="156"/>
    </location>
</feature>
<dbReference type="KEGG" id="mjh:JH146_1131"/>
<dbReference type="GO" id="GO:0005886">
    <property type="term" value="C:plasma membrane"/>
    <property type="evidence" value="ECO:0007669"/>
    <property type="project" value="TreeGrafter"/>
</dbReference>
<evidence type="ECO:0000256" key="5">
    <source>
        <dbReference type="ARBA" id="ARBA00023004"/>
    </source>
</evidence>
<evidence type="ECO:0000256" key="7">
    <source>
        <dbReference type="SAM" id="Phobius"/>
    </source>
</evidence>
<evidence type="ECO:0000313" key="9">
    <source>
        <dbReference type="EMBL" id="AIJ05974.1"/>
    </source>
</evidence>
<proteinExistence type="predicted"/>
<dbReference type="STRING" id="1301915.JH146_1131"/>
<keyword evidence="7" id="KW-0472">Membrane</keyword>
<keyword evidence="6" id="KW-0411">Iron-sulfur</keyword>
<keyword evidence="3" id="KW-0479">Metal-binding</keyword>
<dbReference type="PANTHER" id="PTHR30176">
    <property type="entry name" value="FERREDOXIN-TYPE PROTEIN NAPH"/>
    <property type="match status" value="1"/>
</dbReference>
<dbReference type="AlphaFoldDB" id="A0A076LK50"/>
<reference evidence="9 10" key="1">
    <citation type="journal article" date="2015" name="Int. J. Syst. Evol. Microbiol.">
        <title>M ethanocaldococcus bathoardescens sp. nov., a hyperthermophilic methanogen isolated from a volcanically active deep-sea hydrothermal vent.</title>
        <authorList>
            <person name="Stewart L.C."/>
            <person name="Jung J.H."/>
            <person name="Kim Y.T."/>
            <person name="Kwon S.W."/>
            <person name="Park C.S."/>
            <person name="Holden J.F."/>
        </authorList>
    </citation>
    <scope>NUCLEOTIDE SEQUENCE [LARGE SCALE GENOMIC DNA]</scope>
    <source>
        <strain evidence="9 10">JH146</strain>
    </source>
</reference>
<evidence type="ECO:0000256" key="4">
    <source>
        <dbReference type="ARBA" id="ARBA00022982"/>
    </source>
</evidence>
<dbReference type="EMBL" id="CP009149">
    <property type="protein sequence ID" value="AIJ05974.1"/>
    <property type="molecule type" value="Genomic_DNA"/>
</dbReference>
<dbReference type="GeneID" id="24891742"/>
<dbReference type="InterPro" id="IPR017896">
    <property type="entry name" value="4Fe4S_Fe-S-bd"/>
</dbReference>
<keyword evidence="10" id="KW-1185">Reference proteome</keyword>
<keyword evidence="4" id="KW-0249">Electron transport</keyword>
<name>A0A076LK50_9EURY</name>
<evidence type="ECO:0000256" key="2">
    <source>
        <dbReference type="ARBA" id="ARBA00022485"/>
    </source>
</evidence>
<keyword evidence="7" id="KW-1133">Transmembrane helix</keyword>
<dbReference type="Proteomes" id="UP000028781">
    <property type="component" value="Chromosome"/>
</dbReference>
<feature type="transmembrane region" description="Helical" evidence="7">
    <location>
        <begin position="45"/>
        <end position="73"/>
    </location>
</feature>
<protein>
    <submittedName>
        <fullName evidence="9">Ferredoxin-type protein (NapH)</fullName>
    </submittedName>
</protein>
<dbReference type="PROSITE" id="PS00198">
    <property type="entry name" value="4FE4S_FER_1"/>
    <property type="match status" value="1"/>
</dbReference>
<feature type="transmembrane region" description="Helical" evidence="7">
    <location>
        <begin position="103"/>
        <end position="124"/>
    </location>
</feature>
<evidence type="ECO:0000256" key="3">
    <source>
        <dbReference type="ARBA" id="ARBA00022723"/>
    </source>
</evidence>
<accession>A0A076LK50</accession>
<dbReference type="SUPFAM" id="SSF54862">
    <property type="entry name" value="4Fe-4S ferredoxins"/>
    <property type="match status" value="1"/>
</dbReference>
<feature type="transmembrane region" description="Helical" evidence="7">
    <location>
        <begin position="12"/>
        <end position="33"/>
    </location>
</feature>
<sequence length="238" mass="27545">MDKIQILRKISQTFFFIYFVFLTSFCLCFFGVIEKFILKGTVGQLIVKLIVIIALTLILGRVFCGWMCPLGFLSELSYKLRVKLFKTKKLPTVNEKIHKKLIYLKYVVLVASLILTYYLLTYAFCQVCPIGFLTNLYGTVISFIILIFVLIASFFIPMAFCRYLCPLGAFLSIFSIKPLFQLKTDNNCVKCKLCEFKCPMQIKITEKIDQKECIRCFECKSACRKGGLSFSHIFRKEN</sequence>
<keyword evidence="2" id="KW-0004">4Fe-4S</keyword>
<dbReference type="PANTHER" id="PTHR30176:SF3">
    <property type="entry name" value="FERREDOXIN-TYPE PROTEIN NAPH"/>
    <property type="match status" value="1"/>
</dbReference>
<dbReference type="OrthoDB" id="23478at2157"/>
<dbReference type="GO" id="GO:0051539">
    <property type="term" value="F:4 iron, 4 sulfur cluster binding"/>
    <property type="evidence" value="ECO:0007669"/>
    <property type="project" value="UniProtKB-KW"/>
</dbReference>
<keyword evidence="5" id="KW-0408">Iron</keyword>
<feature type="domain" description="4Fe-4S ferredoxin-type" evidence="8">
    <location>
        <begin position="204"/>
        <end position="233"/>
    </location>
</feature>
<evidence type="ECO:0000256" key="1">
    <source>
        <dbReference type="ARBA" id="ARBA00022448"/>
    </source>
</evidence>
<organism evidence="9 10">
    <name type="scientific">Methanocaldococcus bathoardescens</name>
    <dbReference type="NCBI Taxonomy" id="1301915"/>
    <lineage>
        <taxon>Archaea</taxon>
        <taxon>Methanobacteriati</taxon>
        <taxon>Methanobacteriota</taxon>
        <taxon>Methanomada group</taxon>
        <taxon>Methanococci</taxon>
        <taxon>Methanococcales</taxon>
        <taxon>Methanocaldococcaceae</taxon>
        <taxon>Methanocaldococcus</taxon>
    </lineage>
</organism>
<evidence type="ECO:0000313" key="10">
    <source>
        <dbReference type="Proteomes" id="UP000028781"/>
    </source>
</evidence>
<dbReference type="GO" id="GO:0046872">
    <property type="term" value="F:metal ion binding"/>
    <property type="evidence" value="ECO:0007669"/>
    <property type="project" value="UniProtKB-KW"/>
</dbReference>
<dbReference type="PROSITE" id="PS51379">
    <property type="entry name" value="4FE4S_FER_2"/>
    <property type="match status" value="1"/>
</dbReference>
<keyword evidence="7" id="KW-0812">Transmembrane</keyword>
<dbReference type="InterPro" id="IPR051684">
    <property type="entry name" value="Electron_Trans/Redox"/>
</dbReference>